<sequence length="304" mass="34458">MSSVMQIRSELRYLVRELGLLDKNCLNSGLSLTQVHLLTYLRKNGITPFSELSIQLSVEKASLSRTLNSLVEKQYIEPSLSETDKRQKYFSLKAEGLKRLEEADESANNELSQLLDLMSPEDTQNVIDGLRTLRLSAFQKNATQNKARIQLEACTSVYRTEIDSLIRDTFSGEQSIPQHLIPLSPDIPQKWWLARSGEYVLGAVAAWESDGEWHWGRFVVDNRFRGLGIGKALARYSLVQASKDINEIYIEARDTTVNIVKGLGGEVLGDQFDFYGMPVTPMRLTRDRLNEATETQEFTLPTHL</sequence>
<dbReference type="AlphaFoldDB" id="A0A2N7JJ68"/>
<dbReference type="PROSITE" id="PS51186">
    <property type="entry name" value="GNAT"/>
    <property type="match status" value="1"/>
</dbReference>
<dbReference type="InterPro" id="IPR039422">
    <property type="entry name" value="MarR/SlyA-like"/>
</dbReference>
<dbReference type="InterPro" id="IPR036390">
    <property type="entry name" value="WH_DNA-bd_sf"/>
</dbReference>
<dbReference type="InterPro" id="IPR036388">
    <property type="entry name" value="WH-like_DNA-bd_sf"/>
</dbReference>
<dbReference type="RefSeq" id="WP_102554028.1">
    <property type="nucleotide sequence ID" value="NZ_MCZF01000302.1"/>
</dbReference>
<dbReference type="Pfam" id="PF01047">
    <property type="entry name" value="MarR"/>
    <property type="match status" value="1"/>
</dbReference>
<evidence type="ECO:0000259" key="1">
    <source>
        <dbReference type="PROSITE" id="PS50995"/>
    </source>
</evidence>
<dbReference type="CDD" id="cd04301">
    <property type="entry name" value="NAT_SF"/>
    <property type="match status" value="1"/>
</dbReference>
<proteinExistence type="predicted"/>
<dbReference type="InterPro" id="IPR016181">
    <property type="entry name" value="Acyl_CoA_acyltransferase"/>
</dbReference>
<dbReference type="PANTHER" id="PTHR33164">
    <property type="entry name" value="TRANSCRIPTIONAL REGULATOR, MARR FAMILY"/>
    <property type="match status" value="1"/>
</dbReference>
<dbReference type="PROSITE" id="PS50995">
    <property type="entry name" value="HTH_MARR_2"/>
    <property type="match status" value="1"/>
</dbReference>
<dbReference type="GO" id="GO:0006950">
    <property type="term" value="P:response to stress"/>
    <property type="evidence" value="ECO:0007669"/>
    <property type="project" value="TreeGrafter"/>
</dbReference>
<dbReference type="EMBL" id="MCZF01000302">
    <property type="protein sequence ID" value="PMM40420.1"/>
    <property type="molecule type" value="Genomic_DNA"/>
</dbReference>
<accession>A0A2N7JJ68</accession>
<dbReference type="InterPro" id="IPR000182">
    <property type="entry name" value="GNAT_dom"/>
</dbReference>
<comment type="caution">
    <text evidence="3">The sequence shown here is derived from an EMBL/GenBank/DDBJ whole genome shotgun (WGS) entry which is preliminary data.</text>
</comment>
<dbReference type="Gene3D" id="3.40.630.30">
    <property type="match status" value="1"/>
</dbReference>
<dbReference type="Pfam" id="PF13673">
    <property type="entry name" value="Acetyltransf_10"/>
    <property type="match status" value="1"/>
</dbReference>
<dbReference type="InterPro" id="IPR000835">
    <property type="entry name" value="HTH_MarR-typ"/>
</dbReference>
<dbReference type="GO" id="GO:0016747">
    <property type="term" value="F:acyltransferase activity, transferring groups other than amino-acyl groups"/>
    <property type="evidence" value="ECO:0007669"/>
    <property type="project" value="InterPro"/>
</dbReference>
<dbReference type="PANTHER" id="PTHR33164:SF101">
    <property type="entry name" value="TRANSCRIPTIONAL REPRESSOR MPRA"/>
    <property type="match status" value="1"/>
</dbReference>
<dbReference type="Proteomes" id="UP000235533">
    <property type="component" value="Unassembled WGS sequence"/>
</dbReference>
<feature type="domain" description="N-acetyltransferase" evidence="2">
    <location>
        <begin position="149"/>
        <end position="287"/>
    </location>
</feature>
<dbReference type="SUPFAM" id="SSF46785">
    <property type="entry name" value="Winged helix' DNA-binding domain"/>
    <property type="match status" value="1"/>
</dbReference>
<evidence type="ECO:0000313" key="4">
    <source>
        <dbReference type="Proteomes" id="UP000235533"/>
    </source>
</evidence>
<dbReference type="SUPFAM" id="SSF55729">
    <property type="entry name" value="Acyl-CoA N-acyltransferases (Nat)"/>
    <property type="match status" value="1"/>
</dbReference>
<dbReference type="SMART" id="SM00347">
    <property type="entry name" value="HTH_MARR"/>
    <property type="match status" value="1"/>
</dbReference>
<reference evidence="4" key="1">
    <citation type="submission" date="2016-07" db="EMBL/GenBank/DDBJ databases">
        <title>Nontailed viruses are major unrecognized killers of bacteria in the ocean.</title>
        <authorList>
            <person name="Kauffman K."/>
            <person name="Hussain F."/>
            <person name="Yang J."/>
            <person name="Arevalo P."/>
            <person name="Brown J."/>
            <person name="Cutler M."/>
            <person name="Kelly L."/>
            <person name="Polz M.F."/>
        </authorList>
    </citation>
    <scope>NUCLEOTIDE SEQUENCE [LARGE SCALE GENOMIC DNA]</scope>
    <source>
        <strain evidence="4">10N.261.48.B5</strain>
    </source>
</reference>
<organism evidence="3 4">
    <name type="scientific">Vibrio splendidus</name>
    <dbReference type="NCBI Taxonomy" id="29497"/>
    <lineage>
        <taxon>Bacteria</taxon>
        <taxon>Pseudomonadati</taxon>
        <taxon>Pseudomonadota</taxon>
        <taxon>Gammaproteobacteria</taxon>
        <taxon>Vibrionales</taxon>
        <taxon>Vibrionaceae</taxon>
        <taxon>Vibrio</taxon>
    </lineage>
</organism>
<keyword evidence="3" id="KW-0808">Transferase</keyword>
<evidence type="ECO:0000259" key="2">
    <source>
        <dbReference type="PROSITE" id="PS51186"/>
    </source>
</evidence>
<dbReference type="Gene3D" id="1.10.10.10">
    <property type="entry name" value="Winged helix-like DNA-binding domain superfamily/Winged helix DNA-binding domain"/>
    <property type="match status" value="1"/>
</dbReference>
<feature type="domain" description="HTH marR-type" evidence="1">
    <location>
        <begin position="1"/>
        <end position="135"/>
    </location>
</feature>
<protein>
    <submittedName>
        <fullName evidence="3">Histone acetyltransferase</fullName>
    </submittedName>
</protein>
<gene>
    <name evidence="3" type="ORF">BCT54_12360</name>
</gene>
<evidence type="ECO:0000313" key="3">
    <source>
        <dbReference type="EMBL" id="PMM40420.1"/>
    </source>
</evidence>
<name>A0A2N7JJ68_VIBSP</name>
<dbReference type="GO" id="GO:0003700">
    <property type="term" value="F:DNA-binding transcription factor activity"/>
    <property type="evidence" value="ECO:0007669"/>
    <property type="project" value="InterPro"/>
</dbReference>